<gene>
    <name evidence="2" type="ORF">SCHPADRAFT_719873</name>
</gene>
<organism evidence="2 3">
    <name type="scientific">Schizopora paradoxa</name>
    <dbReference type="NCBI Taxonomy" id="27342"/>
    <lineage>
        <taxon>Eukaryota</taxon>
        <taxon>Fungi</taxon>
        <taxon>Dikarya</taxon>
        <taxon>Basidiomycota</taxon>
        <taxon>Agaricomycotina</taxon>
        <taxon>Agaricomycetes</taxon>
        <taxon>Hymenochaetales</taxon>
        <taxon>Schizoporaceae</taxon>
        <taxon>Schizopora</taxon>
    </lineage>
</organism>
<dbReference type="AlphaFoldDB" id="A0A0H2R1J8"/>
<dbReference type="PANTHER" id="PTHR40788">
    <property type="entry name" value="CLR5 DOMAIN-CONTAINING PROTEIN-RELATED"/>
    <property type="match status" value="1"/>
</dbReference>
<name>A0A0H2R1J8_9AGAM</name>
<dbReference type="InParanoid" id="A0A0H2R1J8"/>
<feature type="region of interest" description="Disordered" evidence="1">
    <location>
        <begin position="424"/>
        <end position="445"/>
    </location>
</feature>
<feature type="compositionally biased region" description="Polar residues" evidence="1">
    <location>
        <begin position="425"/>
        <end position="436"/>
    </location>
</feature>
<feature type="compositionally biased region" description="Basic and acidic residues" evidence="1">
    <location>
        <begin position="813"/>
        <end position="823"/>
    </location>
</feature>
<reference evidence="2 3" key="1">
    <citation type="submission" date="2015-04" db="EMBL/GenBank/DDBJ databases">
        <title>Complete genome sequence of Schizopora paradoxa KUC8140, a cosmopolitan wood degrader in East Asia.</title>
        <authorList>
            <consortium name="DOE Joint Genome Institute"/>
            <person name="Min B."/>
            <person name="Park H."/>
            <person name="Jang Y."/>
            <person name="Kim J.-J."/>
            <person name="Kim K.H."/>
            <person name="Pangilinan J."/>
            <person name="Lipzen A."/>
            <person name="Riley R."/>
            <person name="Grigoriev I.V."/>
            <person name="Spatafora J.W."/>
            <person name="Choi I.-G."/>
        </authorList>
    </citation>
    <scope>NUCLEOTIDE SEQUENCE [LARGE SCALE GENOMIC DNA]</scope>
    <source>
        <strain evidence="2 3">KUC8140</strain>
    </source>
</reference>
<dbReference type="STRING" id="27342.A0A0H2R1J8"/>
<accession>A0A0H2R1J8</accession>
<sequence length="934" mass="104007">MSHFLLCTTMSERPKATRNALMGNSLIKRNNLGGVVQDGLPASSPRFVSKSTQLARDIVLRDSKYDMTGSGQLGRQKSLAGQQKLEILARYTVDVEERQMNKGSVRAAFCLDHLLRSAQSQKDALLDAIDELHDPALFRTAVIQHLHPRMLAQSSSSGKLKWQLQHGQKLLNHVHETYMSASAWSILHDALTELELSCLDNRNILGQLKASQGLRTMYFRAIAISEGIMELGLNRVRAVTQTSPHFSQYFTTQHGVVKLNNAMVYSMYKSFLDSTIMELCFPKSHYTPSTLYRCIAYLEEEKSKHLSECSQEMWNAIGDLSIILQIKDQLDTPFLGEEGKSWKVDAMRASEKDLTLEKWINAQKESLELPQKVVPPDLLHCESSVVESALHGFWKNINSYFSTISSGSIEGHWGILRGSDRLPLWTQSSSPGTNSEGSDKTKSNTVSNIESLTHRPYSIVNADVEGLTGSVPDLIRMEDLDPEGNGAKMALEDALQSIMGDNYEDDSEVEDCDGVSEYDSGDEGLMGSFRNAMNVYSEDPDAFEVGEKMDPEESGYDGRAIVANSSNIFINIMKRWKDRCFESSESPVRVCDLSCSGFDTKAWVSEDQGTKTFSGENEGNVNACDTGKSRAAACDADDRERAMGCESVLDTFPKPIAKKKKNKKKSKKRREVAVDSVAFGEDPAVIREGPVESVVKTNAQVNPTEATEFIQPIVEVEVVSTPNPAAPQSVNINPTDGFEPRIETSQMPDATEQGSMPDLRARPDAVNERSKASDVQVKVKVKTRPELSTSGDHTEEPNVSSGARKSRRNRKSKAADSEGRKDAGNGVFGQLKQKTLRFARRLFGVSVEDRKGPLKWPHFVQMMQELGFKCDPSTAGSSVRFDPPSTKDRSISFHKPHPDPTLQQYHIQAFRKKLLTYYSWSPDELKMMERSFQL</sequence>
<protein>
    <submittedName>
        <fullName evidence="2">Uncharacterized protein</fullName>
    </submittedName>
</protein>
<feature type="region of interest" description="Disordered" evidence="1">
    <location>
        <begin position="723"/>
        <end position="828"/>
    </location>
</feature>
<dbReference type="EMBL" id="KQ086286">
    <property type="protein sequence ID" value="KLO05605.1"/>
    <property type="molecule type" value="Genomic_DNA"/>
</dbReference>
<feature type="compositionally biased region" description="Basic and acidic residues" evidence="1">
    <location>
        <begin position="759"/>
        <end position="772"/>
    </location>
</feature>
<dbReference type="PANTHER" id="PTHR40788:SF1">
    <property type="entry name" value="IPA PROTEIN"/>
    <property type="match status" value="1"/>
</dbReference>
<feature type="compositionally biased region" description="Polar residues" evidence="1">
    <location>
        <begin position="743"/>
        <end position="754"/>
    </location>
</feature>
<evidence type="ECO:0000313" key="3">
    <source>
        <dbReference type="Proteomes" id="UP000053477"/>
    </source>
</evidence>
<evidence type="ECO:0000256" key="1">
    <source>
        <dbReference type="SAM" id="MobiDB-lite"/>
    </source>
</evidence>
<keyword evidence="3" id="KW-1185">Reference proteome</keyword>
<evidence type="ECO:0000313" key="2">
    <source>
        <dbReference type="EMBL" id="KLO05605.1"/>
    </source>
</evidence>
<feature type="region of interest" description="Disordered" evidence="1">
    <location>
        <begin position="874"/>
        <end position="898"/>
    </location>
</feature>
<dbReference type="Proteomes" id="UP000053477">
    <property type="component" value="Unassembled WGS sequence"/>
</dbReference>
<feature type="compositionally biased region" description="Polar residues" evidence="1">
    <location>
        <begin position="723"/>
        <end position="734"/>
    </location>
</feature>
<proteinExistence type="predicted"/>
<dbReference type="OrthoDB" id="2922289at2759"/>